<accession>A0ACA9SML1</accession>
<dbReference type="EMBL" id="CAJVQC010141203">
    <property type="protein sequence ID" value="CAG8844129.1"/>
    <property type="molecule type" value="Genomic_DNA"/>
</dbReference>
<evidence type="ECO:0000313" key="2">
    <source>
        <dbReference type="Proteomes" id="UP000789920"/>
    </source>
</evidence>
<feature type="non-terminal residue" evidence="1">
    <location>
        <position position="1"/>
    </location>
</feature>
<protein>
    <submittedName>
        <fullName evidence="1">31141_t:CDS:1</fullName>
    </submittedName>
</protein>
<sequence length="86" mass="10256">LNNTRFQEVIDVFKILENLEPVIEAIDESYIPIMLPVDFSTAYINYKEFYSIVLLKIVNYKKRFTYIYIGEPGNVYDSRVFQKSQF</sequence>
<keyword evidence="2" id="KW-1185">Reference proteome</keyword>
<evidence type="ECO:0000313" key="1">
    <source>
        <dbReference type="EMBL" id="CAG8844129.1"/>
    </source>
</evidence>
<comment type="caution">
    <text evidence="1">The sequence shown here is derived from an EMBL/GenBank/DDBJ whole genome shotgun (WGS) entry which is preliminary data.</text>
</comment>
<name>A0ACA9SML1_9GLOM</name>
<organism evidence="1 2">
    <name type="scientific">Racocetra persica</name>
    <dbReference type="NCBI Taxonomy" id="160502"/>
    <lineage>
        <taxon>Eukaryota</taxon>
        <taxon>Fungi</taxon>
        <taxon>Fungi incertae sedis</taxon>
        <taxon>Mucoromycota</taxon>
        <taxon>Glomeromycotina</taxon>
        <taxon>Glomeromycetes</taxon>
        <taxon>Diversisporales</taxon>
        <taxon>Gigasporaceae</taxon>
        <taxon>Racocetra</taxon>
    </lineage>
</organism>
<gene>
    <name evidence="1" type="ORF">RPERSI_LOCUS33075</name>
</gene>
<reference evidence="1" key="1">
    <citation type="submission" date="2021-06" db="EMBL/GenBank/DDBJ databases">
        <authorList>
            <person name="Kallberg Y."/>
            <person name="Tangrot J."/>
            <person name="Rosling A."/>
        </authorList>
    </citation>
    <scope>NUCLEOTIDE SEQUENCE</scope>
    <source>
        <strain evidence="1">MA461A</strain>
    </source>
</reference>
<dbReference type="Proteomes" id="UP000789920">
    <property type="component" value="Unassembled WGS sequence"/>
</dbReference>
<proteinExistence type="predicted"/>